<evidence type="ECO:0000256" key="4">
    <source>
        <dbReference type="ARBA" id="ARBA00022679"/>
    </source>
</evidence>
<evidence type="ECO:0000256" key="5">
    <source>
        <dbReference type="ARBA" id="ARBA00022691"/>
    </source>
</evidence>
<keyword evidence="4" id="KW-0808">Transferase</keyword>
<dbReference type="PROSITE" id="PS50280">
    <property type="entry name" value="SET"/>
    <property type="match status" value="1"/>
</dbReference>
<dbReference type="InterPro" id="IPR050777">
    <property type="entry name" value="SET2_Histone-Lys_MeTrsfase"/>
</dbReference>
<dbReference type="SMART" id="SM00317">
    <property type="entry name" value="SET"/>
    <property type="match status" value="1"/>
</dbReference>
<evidence type="ECO:0000256" key="1">
    <source>
        <dbReference type="ARBA" id="ARBA00004286"/>
    </source>
</evidence>
<dbReference type="PANTHER" id="PTHR22884">
    <property type="entry name" value="SET DOMAIN PROTEINS"/>
    <property type="match status" value="1"/>
</dbReference>
<proteinExistence type="predicted"/>
<dbReference type="Proteomes" id="UP000286947">
    <property type="component" value="Unassembled WGS sequence"/>
</dbReference>
<evidence type="ECO:0000259" key="7">
    <source>
        <dbReference type="PROSITE" id="PS50280"/>
    </source>
</evidence>
<keyword evidence="3" id="KW-0489">Methyltransferase</keyword>
<dbReference type="InterPro" id="IPR001214">
    <property type="entry name" value="SET_dom"/>
</dbReference>
<evidence type="ECO:0000259" key="8">
    <source>
        <dbReference type="PROSITE" id="PS50868"/>
    </source>
</evidence>
<dbReference type="PROSITE" id="PS50868">
    <property type="entry name" value="POST_SET"/>
    <property type="match status" value="1"/>
</dbReference>
<keyword evidence="2" id="KW-0158">Chromosome</keyword>
<dbReference type="GO" id="GO:0005694">
    <property type="term" value="C:chromosome"/>
    <property type="evidence" value="ECO:0007669"/>
    <property type="project" value="UniProtKB-SubCell"/>
</dbReference>
<dbReference type="GO" id="GO:0008168">
    <property type="term" value="F:methyltransferase activity"/>
    <property type="evidence" value="ECO:0007669"/>
    <property type="project" value="UniProtKB-KW"/>
</dbReference>
<evidence type="ECO:0008006" key="11">
    <source>
        <dbReference type="Google" id="ProtNLM"/>
    </source>
</evidence>
<evidence type="ECO:0000256" key="3">
    <source>
        <dbReference type="ARBA" id="ARBA00022603"/>
    </source>
</evidence>
<feature type="domain" description="SET" evidence="7">
    <location>
        <begin position="37"/>
        <end position="149"/>
    </location>
</feature>
<sequence>MDKPPVKNSAKGKCIPPAPQAEASKPHGAQPAPAPRQRLRVQNSKVHGKGVFATRPIARGERVIEYKGEIISAREAENRHPHDPLHPNHTFFFQREDGKVIDGGVRGNSARWINHACTPNCETHEENGRIFIHALRPIEPGEEITYDYGLVLDIRYTQKVKAEYACLCGSPKCRGTLLAPKRRSKTN</sequence>
<comment type="caution">
    <text evidence="9">The sequence shown here is derived from an EMBL/GenBank/DDBJ whole genome shotgun (WGS) entry which is preliminary data.</text>
</comment>
<comment type="subcellular location">
    <subcellularLocation>
        <location evidence="1">Chromosome</location>
    </subcellularLocation>
</comment>
<dbReference type="InterPro" id="IPR003616">
    <property type="entry name" value="Post-SET_dom"/>
</dbReference>
<dbReference type="InterPro" id="IPR046341">
    <property type="entry name" value="SET_dom_sf"/>
</dbReference>
<feature type="domain" description="Post-SET" evidence="8">
    <location>
        <begin position="162"/>
        <end position="178"/>
    </location>
</feature>
<keyword evidence="10" id="KW-1185">Reference proteome</keyword>
<dbReference type="Gene3D" id="2.170.270.10">
    <property type="entry name" value="SET domain"/>
    <property type="match status" value="1"/>
</dbReference>
<reference evidence="9 10" key="1">
    <citation type="submission" date="2018-01" db="EMBL/GenBank/DDBJ databases">
        <title>Saezia sanguinis gen. nov., sp. nov., in the order Burkholderiales isolated from human blood.</title>
        <authorList>
            <person name="Medina-Pascual M.J."/>
            <person name="Valdezate S."/>
            <person name="Monzon S."/>
            <person name="Cuesta I."/>
            <person name="Carrasco G."/>
            <person name="Villalon P."/>
            <person name="Saez-Nieto J.A."/>
        </authorList>
    </citation>
    <scope>NUCLEOTIDE SEQUENCE [LARGE SCALE GENOMIC DNA]</scope>
    <source>
        <strain evidence="9 10">CNM695-12</strain>
    </source>
</reference>
<organism evidence="9 10">
    <name type="scientific">Saezia sanguinis</name>
    <dbReference type="NCBI Taxonomy" id="1965230"/>
    <lineage>
        <taxon>Bacteria</taxon>
        <taxon>Pseudomonadati</taxon>
        <taxon>Pseudomonadota</taxon>
        <taxon>Betaproteobacteria</taxon>
        <taxon>Burkholderiales</taxon>
        <taxon>Saeziaceae</taxon>
        <taxon>Saezia</taxon>
    </lineage>
</organism>
<accession>A0A433SCG6</accession>
<feature type="region of interest" description="Disordered" evidence="6">
    <location>
        <begin position="1"/>
        <end position="43"/>
    </location>
</feature>
<dbReference type="SUPFAM" id="SSF82199">
    <property type="entry name" value="SET domain"/>
    <property type="match status" value="1"/>
</dbReference>
<dbReference type="EMBL" id="PQSP01000005">
    <property type="protein sequence ID" value="RUS66431.1"/>
    <property type="molecule type" value="Genomic_DNA"/>
</dbReference>
<dbReference type="Pfam" id="PF00856">
    <property type="entry name" value="SET"/>
    <property type="match status" value="1"/>
</dbReference>
<protein>
    <recommendedName>
        <fullName evidence="11">SET domain-containing protein</fullName>
    </recommendedName>
</protein>
<dbReference type="AlphaFoldDB" id="A0A433SCG6"/>
<keyword evidence="5" id="KW-0949">S-adenosyl-L-methionine</keyword>
<evidence type="ECO:0000256" key="6">
    <source>
        <dbReference type="SAM" id="MobiDB-lite"/>
    </source>
</evidence>
<evidence type="ECO:0000313" key="9">
    <source>
        <dbReference type="EMBL" id="RUS66431.1"/>
    </source>
</evidence>
<evidence type="ECO:0000256" key="2">
    <source>
        <dbReference type="ARBA" id="ARBA00022454"/>
    </source>
</evidence>
<evidence type="ECO:0000313" key="10">
    <source>
        <dbReference type="Proteomes" id="UP000286947"/>
    </source>
</evidence>
<gene>
    <name evidence="9" type="ORF">CUZ56_02157</name>
</gene>
<name>A0A433SCG6_9BURK</name>
<dbReference type="GO" id="GO:0032259">
    <property type="term" value="P:methylation"/>
    <property type="evidence" value="ECO:0007669"/>
    <property type="project" value="UniProtKB-KW"/>
</dbReference>